<sequence length="183" mass="20489">MTAGTVVITGGILAAVILLTIVTVLCYCRLQYYCCRRDELEEEEDEEEANIAKSSPTPLRHLSLPESPLSLQHFPEYASSSQLLMTAEPFEANGPLSFPPYNPRTPYKTPRSYTFCPSCSGYLPLYMSPQESLRNGGGRISYRTLQQEELELPMDTPSLHKLNLLRSLTMQEVLTPHSVSTDV</sequence>
<organism evidence="7">
    <name type="scientific">Danio rerio</name>
    <name type="common">Zebrafish</name>
    <name type="synonym">Brachydanio rerio</name>
    <dbReference type="NCBI Taxonomy" id="7955"/>
    <lineage>
        <taxon>Eukaryota</taxon>
        <taxon>Metazoa</taxon>
        <taxon>Chordata</taxon>
        <taxon>Craniata</taxon>
        <taxon>Vertebrata</taxon>
        <taxon>Euteleostomi</taxon>
        <taxon>Actinopterygii</taxon>
        <taxon>Neopterygii</taxon>
        <taxon>Teleostei</taxon>
        <taxon>Ostariophysi</taxon>
        <taxon>Cypriniformes</taxon>
        <taxon>Danionidae</taxon>
        <taxon>Danioninae</taxon>
        <taxon>Danio</taxon>
    </lineage>
</organism>
<proteinExistence type="inferred from homology"/>
<dbReference type="OrthoDB" id="9887724at2759"/>
<name>A0A286YBQ4_DANRE</name>
<evidence type="ECO:0000256" key="2">
    <source>
        <dbReference type="ARBA" id="ARBA00006760"/>
    </source>
</evidence>
<keyword evidence="4 6" id="KW-1133">Transmembrane helix</keyword>
<dbReference type="InterPro" id="IPR040280">
    <property type="entry name" value="FAM163B"/>
</dbReference>
<gene>
    <name evidence="8" type="primary">fam163bb</name>
    <name evidence="7" type="synonym">LOC794939</name>
</gene>
<evidence type="ECO:0000313" key="7">
    <source>
        <dbReference type="Ensembl" id="ENSDARP00000144415"/>
    </source>
</evidence>
<evidence type="ECO:0000256" key="1">
    <source>
        <dbReference type="ARBA" id="ARBA00004167"/>
    </source>
</evidence>
<dbReference type="GO" id="GO:0016020">
    <property type="term" value="C:membrane"/>
    <property type="evidence" value="ECO:0007669"/>
    <property type="project" value="UniProtKB-SubCell"/>
</dbReference>
<dbReference type="Pfam" id="PF15069">
    <property type="entry name" value="FAM163"/>
    <property type="match status" value="1"/>
</dbReference>
<keyword evidence="3 6" id="KW-0812">Transmembrane</keyword>
<dbReference type="KEGG" id="dre:794939"/>
<keyword evidence="5 6" id="KW-0472">Membrane</keyword>
<dbReference type="Bgee" id="ENSDARG00000107989">
    <property type="expression patterns" value="Expressed in blastula and 4 other cell types or tissues"/>
</dbReference>
<protein>
    <submittedName>
        <fullName evidence="7">Protein FAM163B-like</fullName>
    </submittedName>
</protein>
<dbReference type="Ensembl" id="ENSDART00000175217.2">
    <property type="protein sequence ID" value="ENSDARP00000144415.1"/>
    <property type="gene ID" value="ENSDARG00000107989.2"/>
</dbReference>
<comment type="subcellular location">
    <subcellularLocation>
        <location evidence="1">Membrane</location>
        <topology evidence="1">Single-pass membrane protein</topology>
    </subcellularLocation>
</comment>
<dbReference type="AlphaFoldDB" id="A0A286YBQ4"/>
<reference evidence="7" key="2">
    <citation type="submission" date="2017-10" db="UniProtKB">
        <authorList>
            <consortium name="Ensembl"/>
        </authorList>
    </citation>
    <scope>IDENTIFICATION</scope>
    <source>
        <strain evidence="7">Tuebingen</strain>
    </source>
</reference>
<evidence type="ECO:0000313" key="8">
    <source>
        <dbReference type="ZFIN" id="ZDB-GENE-190108-3"/>
    </source>
</evidence>
<accession>A0A8M1Q729</accession>
<dbReference type="PANTHER" id="PTHR31396:SF2">
    <property type="entry name" value="PROTEIN FAM163B"/>
    <property type="match status" value="1"/>
</dbReference>
<dbReference type="OMA" id="TRSHRFC"/>
<dbReference type="AGR" id="ZFIN:ZDB-GENE-190108-3"/>
<dbReference type="CTD" id="642968"/>
<reference evidence="7" key="1">
    <citation type="journal article" date="2013" name="Nature">
        <title>The zebrafish reference genome sequence and its relationship to the human genome.</title>
        <authorList>
            <consortium name="Genome Reference Consortium Zebrafish"/>
            <person name="Howe K."/>
            <person name="Clark M.D."/>
            <person name="Torroja C.F."/>
            <person name="Torrance J."/>
            <person name="Berthelot C."/>
            <person name="Muffato M."/>
            <person name="Collins J.E."/>
            <person name="Humphray S."/>
            <person name="McLaren K."/>
            <person name="Matthews L."/>
            <person name="McLaren S."/>
            <person name="Sealy I."/>
            <person name="Caccamo M."/>
            <person name="Churcher C."/>
            <person name="Scott C."/>
            <person name="Barrett J.C."/>
            <person name="Koch R."/>
            <person name="Rauch G.J."/>
            <person name="White S."/>
            <person name="Chow W."/>
            <person name="Kilian B."/>
            <person name="Quintais L.T."/>
            <person name="Guerra-Assuncao J.A."/>
            <person name="Zhou Y."/>
            <person name="Gu Y."/>
            <person name="Yen J."/>
            <person name="Vogel J.H."/>
            <person name="Eyre T."/>
            <person name="Redmond S."/>
            <person name="Banerjee R."/>
            <person name="Chi J."/>
            <person name="Fu B."/>
            <person name="Langley E."/>
            <person name="Maguire S.F."/>
            <person name="Laird G.K."/>
            <person name="Lloyd D."/>
            <person name="Kenyon E."/>
            <person name="Donaldson S."/>
            <person name="Sehra H."/>
            <person name="Almeida-King J."/>
            <person name="Loveland J."/>
            <person name="Trevanion S."/>
            <person name="Jones M."/>
            <person name="Quail M."/>
            <person name="Willey D."/>
            <person name="Hunt A."/>
            <person name="Burton J."/>
            <person name="Sims S."/>
            <person name="McLay K."/>
            <person name="Plumb B."/>
            <person name="Davis J."/>
            <person name="Clee C."/>
            <person name="Oliver K."/>
            <person name="Clark R."/>
            <person name="Riddle C."/>
            <person name="Elliot D."/>
            <person name="Eliott D."/>
            <person name="Threadgold G."/>
            <person name="Harden G."/>
            <person name="Ware D."/>
            <person name="Begum S."/>
            <person name="Mortimore B."/>
            <person name="Mortimer B."/>
            <person name="Kerry G."/>
            <person name="Heath P."/>
            <person name="Phillimore B."/>
            <person name="Tracey A."/>
            <person name="Corby N."/>
            <person name="Dunn M."/>
            <person name="Johnson C."/>
            <person name="Wood J."/>
            <person name="Clark S."/>
            <person name="Pelan S."/>
            <person name="Griffiths G."/>
            <person name="Smith M."/>
            <person name="Glithero R."/>
            <person name="Howden P."/>
            <person name="Barker N."/>
            <person name="Lloyd C."/>
            <person name="Stevens C."/>
            <person name="Harley J."/>
            <person name="Holt K."/>
            <person name="Panagiotidis G."/>
            <person name="Lovell J."/>
            <person name="Beasley H."/>
            <person name="Henderson C."/>
            <person name="Gordon D."/>
            <person name="Auger K."/>
            <person name="Wright D."/>
            <person name="Collins J."/>
            <person name="Raisen C."/>
            <person name="Dyer L."/>
            <person name="Leung K."/>
            <person name="Robertson L."/>
            <person name="Ambridge K."/>
            <person name="Leongamornlert D."/>
            <person name="McGuire S."/>
            <person name="Gilderthorp R."/>
            <person name="Griffiths C."/>
            <person name="Manthravadi D."/>
            <person name="Nichol S."/>
            <person name="Barker G."/>
            <person name="Whitehead S."/>
            <person name="Kay M."/>
            <person name="Brown J."/>
            <person name="Murnane C."/>
            <person name="Gray E."/>
            <person name="Humphries M."/>
            <person name="Sycamore N."/>
            <person name="Barker D."/>
            <person name="Saunders D."/>
            <person name="Wallis J."/>
            <person name="Babbage A."/>
            <person name="Hammond S."/>
            <person name="Mashreghi-Mohammadi M."/>
            <person name="Barr L."/>
            <person name="Martin S."/>
            <person name="Wray P."/>
            <person name="Ellington A."/>
            <person name="Matthews N."/>
            <person name="Ellwood M."/>
            <person name="Woodmansey R."/>
            <person name="Clark G."/>
            <person name="Cooper J."/>
            <person name="Cooper J."/>
            <person name="Tromans A."/>
            <person name="Grafham D."/>
            <person name="Skuce C."/>
            <person name="Pandian R."/>
            <person name="Andrews R."/>
            <person name="Harrison E."/>
            <person name="Kimberley A."/>
            <person name="Garnett J."/>
            <person name="Fosker N."/>
            <person name="Hall R."/>
            <person name="Garner P."/>
            <person name="Kelly D."/>
            <person name="Bird C."/>
            <person name="Palmer S."/>
            <person name="Gehring I."/>
            <person name="Berger A."/>
            <person name="Dooley C.M."/>
            <person name="Ersan-Urun Z."/>
            <person name="Eser C."/>
            <person name="Geiger H."/>
            <person name="Geisler M."/>
            <person name="Karotki L."/>
            <person name="Kirn A."/>
            <person name="Konantz J."/>
            <person name="Konantz M."/>
            <person name="Oberlander M."/>
            <person name="Rudolph-Geiger S."/>
            <person name="Teucke M."/>
            <person name="Lanz C."/>
            <person name="Raddatz G."/>
            <person name="Osoegawa K."/>
            <person name="Zhu B."/>
            <person name="Rapp A."/>
            <person name="Widaa S."/>
            <person name="Langford C."/>
            <person name="Yang F."/>
            <person name="Schuster S.C."/>
            <person name="Carter N.P."/>
            <person name="Harrow J."/>
            <person name="Ning Z."/>
            <person name="Herrero J."/>
            <person name="Searle S.M."/>
            <person name="Enright A."/>
            <person name="Geisler R."/>
            <person name="Plasterk R.H."/>
            <person name="Lee C."/>
            <person name="Westerfield M."/>
            <person name="de Jong P.J."/>
            <person name="Zon L.I."/>
            <person name="Postlethwait J.H."/>
            <person name="Nusslein-Volhard C."/>
            <person name="Hubbard T.J."/>
            <person name="Roest Crollius H."/>
            <person name="Rogers J."/>
            <person name="Stemple D.L."/>
        </authorList>
    </citation>
    <scope>NUCLEOTIDE SEQUENCE [LARGE SCALE GENOMIC DNA]</scope>
    <source>
        <strain evidence="7">Tuebingen</strain>
    </source>
</reference>
<feature type="transmembrane region" description="Helical" evidence="6">
    <location>
        <begin position="6"/>
        <end position="28"/>
    </location>
</feature>
<evidence type="ECO:0000256" key="3">
    <source>
        <dbReference type="ARBA" id="ARBA00022692"/>
    </source>
</evidence>
<dbReference type="InterPro" id="IPR029379">
    <property type="entry name" value="FAM163"/>
</dbReference>
<comment type="similarity">
    <text evidence="2">Belongs to the FAM163 family.</text>
</comment>
<dbReference type="PANTHER" id="PTHR31396">
    <property type="entry name" value="PROTEIN FAM163B MEMBER"/>
    <property type="match status" value="1"/>
</dbReference>
<evidence type="ECO:0000256" key="4">
    <source>
        <dbReference type="ARBA" id="ARBA00022989"/>
    </source>
</evidence>
<evidence type="ECO:0000256" key="6">
    <source>
        <dbReference type="SAM" id="Phobius"/>
    </source>
</evidence>
<accession>A0A286YBQ4</accession>
<evidence type="ECO:0000256" key="5">
    <source>
        <dbReference type="ARBA" id="ARBA00023136"/>
    </source>
</evidence>
<dbReference type="ZFIN" id="ZDB-GENE-190108-3">
    <property type="gene designation" value="fam163bb"/>
</dbReference>
<dbReference type="GeneTree" id="ENSGT00940000159387"/>
<dbReference type="EMBL" id="BX119981">
    <property type="status" value="NOT_ANNOTATED_CDS"/>
    <property type="molecule type" value="Genomic_DNA"/>
</dbReference>